<evidence type="ECO:0000313" key="2">
    <source>
        <dbReference type="Proteomes" id="UP000308600"/>
    </source>
</evidence>
<accession>A0ACD3A2S3</accession>
<gene>
    <name evidence="1" type="ORF">BDN72DRAFT_864785</name>
</gene>
<reference evidence="1 2" key="1">
    <citation type="journal article" date="2019" name="Nat. Ecol. Evol.">
        <title>Megaphylogeny resolves global patterns of mushroom evolution.</title>
        <authorList>
            <person name="Varga T."/>
            <person name="Krizsan K."/>
            <person name="Foldi C."/>
            <person name="Dima B."/>
            <person name="Sanchez-Garcia M."/>
            <person name="Sanchez-Ramirez S."/>
            <person name="Szollosi G.J."/>
            <person name="Szarkandi J.G."/>
            <person name="Papp V."/>
            <person name="Albert L."/>
            <person name="Andreopoulos W."/>
            <person name="Angelini C."/>
            <person name="Antonin V."/>
            <person name="Barry K.W."/>
            <person name="Bougher N.L."/>
            <person name="Buchanan P."/>
            <person name="Buyck B."/>
            <person name="Bense V."/>
            <person name="Catcheside P."/>
            <person name="Chovatia M."/>
            <person name="Cooper J."/>
            <person name="Damon W."/>
            <person name="Desjardin D."/>
            <person name="Finy P."/>
            <person name="Geml J."/>
            <person name="Haridas S."/>
            <person name="Hughes K."/>
            <person name="Justo A."/>
            <person name="Karasinski D."/>
            <person name="Kautmanova I."/>
            <person name="Kiss B."/>
            <person name="Kocsube S."/>
            <person name="Kotiranta H."/>
            <person name="LaButti K.M."/>
            <person name="Lechner B.E."/>
            <person name="Liimatainen K."/>
            <person name="Lipzen A."/>
            <person name="Lukacs Z."/>
            <person name="Mihaltcheva S."/>
            <person name="Morgado L.N."/>
            <person name="Niskanen T."/>
            <person name="Noordeloos M.E."/>
            <person name="Ohm R.A."/>
            <person name="Ortiz-Santana B."/>
            <person name="Ovrebo C."/>
            <person name="Racz N."/>
            <person name="Riley R."/>
            <person name="Savchenko A."/>
            <person name="Shiryaev A."/>
            <person name="Soop K."/>
            <person name="Spirin V."/>
            <person name="Szebenyi C."/>
            <person name="Tomsovsky M."/>
            <person name="Tulloss R.E."/>
            <person name="Uehling J."/>
            <person name="Grigoriev I.V."/>
            <person name="Vagvolgyi C."/>
            <person name="Papp T."/>
            <person name="Martin F.M."/>
            <person name="Miettinen O."/>
            <person name="Hibbett D.S."/>
            <person name="Nagy L.G."/>
        </authorList>
    </citation>
    <scope>NUCLEOTIDE SEQUENCE [LARGE SCALE GENOMIC DNA]</scope>
    <source>
        <strain evidence="1 2">NL-1719</strain>
    </source>
</reference>
<dbReference type="EMBL" id="ML208871">
    <property type="protein sequence ID" value="TFK59892.1"/>
    <property type="molecule type" value="Genomic_DNA"/>
</dbReference>
<evidence type="ECO:0000313" key="1">
    <source>
        <dbReference type="EMBL" id="TFK59892.1"/>
    </source>
</evidence>
<protein>
    <submittedName>
        <fullName evidence="1">Uncharacterized protein</fullName>
    </submittedName>
</protein>
<sequence>MPPSALVLTTIREVANDNKENRSHSGDEESPTLPVFSFVSPLPRQALSPVVPPLPNNLNECQSFEEVSCKLNVWMEMLSPDLKVHNQEIVYAMVNQIRELFADKFSLKPTVARLQEKLTHLRAPPGISCARCHWIPSDPYILPNCNHIYCGKCLEDDWRSVLETRMRTTTSKAATGHTLGELLCCLSPNQAGFNLALDLAGCPDDFTTYTSSCCLKEISSAPKSVDVLTKLCELLCYVESRDQHEYFKCFFRE</sequence>
<proteinExistence type="predicted"/>
<keyword evidence="2" id="KW-1185">Reference proteome</keyword>
<dbReference type="Proteomes" id="UP000308600">
    <property type="component" value="Unassembled WGS sequence"/>
</dbReference>
<name>A0ACD3A2S3_9AGAR</name>
<organism evidence="1 2">
    <name type="scientific">Pluteus cervinus</name>
    <dbReference type="NCBI Taxonomy" id="181527"/>
    <lineage>
        <taxon>Eukaryota</taxon>
        <taxon>Fungi</taxon>
        <taxon>Dikarya</taxon>
        <taxon>Basidiomycota</taxon>
        <taxon>Agaricomycotina</taxon>
        <taxon>Agaricomycetes</taxon>
        <taxon>Agaricomycetidae</taxon>
        <taxon>Agaricales</taxon>
        <taxon>Pluteineae</taxon>
        <taxon>Pluteaceae</taxon>
        <taxon>Pluteus</taxon>
    </lineage>
</organism>